<feature type="region of interest" description="Disordered" evidence="3">
    <location>
        <begin position="506"/>
        <end position="539"/>
    </location>
</feature>
<dbReference type="RefSeq" id="XP_025367651.1">
    <property type="nucleotide sequence ID" value="XM_025514552.1"/>
</dbReference>
<dbReference type="AlphaFoldDB" id="A0A316VW16"/>
<evidence type="ECO:0000313" key="4">
    <source>
        <dbReference type="EMBL" id="PWN40491.1"/>
    </source>
</evidence>
<dbReference type="PANTHER" id="PTHR12214:SF0">
    <property type="entry name" value="LD29489P"/>
    <property type="match status" value="1"/>
</dbReference>
<feature type="compositionally biased region" description="Polar residues" evidence="3">
    <location>
        <begin position="47"/>
        <end position="56"/>
    </location>
</feature>
<evidence type="ECO:0000256" key="3">
    <source>
        <dbReference type="SAM" id="MobiDB-lite"/>
    </source>
</evidence>
<feature type="compositionally biased region" description="Low complexity" evidence="3">
    <location>
        <begin position="82"/>
        <end position="98"/>
    </location>
</feature>
<feature type="compositionally biased region" description="Acidic residues" evidence="3">
    <location>
        <begin position="270"/>
        <end position="279"/>
    </location>
</feature>
<name>A0A316VW16_9BASI</name>
<evidence type="ECO:0000256" key="2">
    <source>
        <dbReference type="ARBA" id="ARBA00023242"/>
    </source>
</evidence>
<dbReference type="Proteomes" id="UP000245783">
    <property type="component" value="Unassembled WGS sequence"/>
</dbReference>
<feature type="compositionally biased region" description="Polar residues" evidence="3">
    <location>
        <begin position="1"/>
        <end position="13"/>
    </location>
</feature>
<dbReference type="STRING" id="1522189.A0A316VW16"/>
<reference evidence="4 5" key="1">
    <citation type="journal article" date="2018" name="Mol. Biol. Evol.">
        <title>Broad Genomic Sampling Reveals a Smut Pathogenic Ancestry of the Fungal Clade Ustilaginomycotina.</title>
        <authorList>
            <person name="Kijpornyongpan T."/>
            <person name="Mondo S.J."/>
            <person name="Barry K."/>
            <person name="Sandor L."/>
            <person name="Lee J."/>
            <person name="Lipzen A."/>
            <person name="Pangilinan J."/>
            <person name="LaButti K."/>
            <person name="Hainaut M."/>
            <person name="Henrissat B."/>
            <person name="Grigoriev I.V."/>
            <person name="Spatafora J.W."/>
            <person name="Aime M.C."/>
        </authorList>
    </citation>
    <scope>NUCLEOTIDE SEQUENCE [LARGE SCALE GENOMIC DNA]</scope>
    <source>
        <strain evidence="4 5">MCA 4658</strain>
    </source>
</reference>
<keyword evidence="5" id="KW-1185">Reference proteome</keyword>
<dbReference type="InterPro" id="IPR028211">
    <property type="entry name" value="Ntr2"/>
</dbReference>
<dbReference type="Pfam" id="PF15458">
    <property type="entry name" value="NTR2"/>
    <property type="match status" value="1"/>
</dbReference>
<feature type="region of interest" description="Disordered" evidence="3">
    <location>
        <begin position="1"/>
        <end position="133"/>
    </location>
</feature>
<dbReference type="OrthoDB" id="429427at2759"/>
<dbReference type="GeneID" id="37036422"/>
<accession>A0A316VW16</accession>
<keyword evidence="2" id="KW-0539">Nucleus</keyword>
<dbReference type="GO" id="GO:0000390">
    <property type="term" value="P:spliceosomal complex disassembly"/>
    <property type="evidence" value="ECO:0007669"/>
    <property type="project" value="InterPro"/>
</dbReference>
<dbReference type="GO" id="GO:0003677">
    <property type="term" value="F:DNA binding"/>
    <property type="evidence" value="ECO:0007669"/>
    <property type="project" value="InterPro"/>
</dbReference>
<feature type="region of interest" description="Disordered" evidence="3">
    <location>
        <begin position="412"/>
        <end position="437"/>
    </location>
</feature>
<dbReference type="GO" id="GO:0071008">
    <property type="term" value="C:U2-type post-mRNA release spliceosomal complex"/>
    <property type="evidence" value="ECO:0007669"/>
    <property type="project" value="InterPro"/>
</dbReference>
<comment type="subcellular location">
    <subcellularLocation>
        <location evidence="1">Nucleus</location>
    </subcellularLocation>
</comment>
<protein>
    <recommendedName>
        <fullName evidence="6">GCFC-domain-containing protein</fullName>
    </recommendedName>
</protein>
<evidence type="ECO:0008006" key="6">
    <source>
        <dbReference type="Google" id="ProtNLM"/>
    </source>
</evidence>
<feature type="compositionally biased region" description="Low complexity" evidence="3">
    <location>
        <begin position="226"/>
        <end position="240"/>
    </location>
</feature>
<feature type="compositionally biased region" description="Basic and acidic residues" evidence="3">
    <location>
        <begin position="301"/>
        <end position="343"/>
    </location>
</feature>
<feature type="compositionally biased region" description="Acidic residues" evidence="3">
    <location>
        <begin position="70"/>
        <end position="81"/>
    </location>
</feature>
<dbReference type="InterPro" id="IPR012890">
    <property type="entry name" value="GCFC2-like"/>
</dbReference>
<sequence>MDHQSAASGSASVSLFKKRKPRGAAGGGSSSASAIFPSTAGSKDRSNLTSLGSTIASAEKADGAQKEEEKEAEEEEEEEEGGSAVRRAARGRASGKSALLRPSTSRTDSAQHFDAARERKRLGPSLGALGAERGIGMKRSMDVGMDSDAAKIRTENQTSYGPEMMASLKAATPRAPISSGQTLDQVDDDGVAESAMEQGVGLYAEEEIPSAERIAELKEARRRAARNGNGSAAASGSGHDAAATDYISLADDAVKMKGGRSGRLQRDSDSDADADEQQDEMGPASSRTRGHTDLEMEEEEKFLIGKKERREEERRKREIRREAVSRTYAKEDVATQNGGKEDQLESDDEWEKAQLKRMGLGLGDENVERGKKKNGRPYQPAPIPQVTPLPKSGTTTSTLASRLLALEEMETSHRNVKEQANRGLQGLKEEEEESRGSVKEAHEKLQFFKTLEEFVIALAVLFEEKGEMLDWLERQGEDALVHRTQRAKRQTLQVLFNSLALFHGPPTASLDPDVSESSDQDVRPMDFETPAHVSGGDVLGASDQEAQQTLQEVQSSVENLLSDVHSSVFRYPCSIDQAEAQGARDDEDSVHGRFEKWRGEYTEEYNVAWGGLALADIWNFWSRMEMCAWDPFASSSESALPSTSASTEAKWKARRNVADLSEFAWHRNLSSFVERWTDEPVGGDEEAIATLLSSALLAKLVRLVQGGAMNVWDKRQTDSLLHIVDQMSFVLDWKGVQFQSFIGLIFEMCRRQIEVFQDATWSSVAPIPSPSAGAPLQSHLRSGDAPESARAQARRIVLEKLLDLLHNLHKWSRFALLQDKERNDACIAQVLGGCAWNWIRGGCEGHAAAAQVEDLVARILKEFRAGGALGADLTSRYTNHLKHIVS</sequence>
<feature type="region of interest" description="Disordered" evidence="3">
    <location>
        <begin position="257"/>
        <end position="395"/>
    </location>
</feature>
<evidence type="ECO:0000313" key="5">
    <source>
        <dbReference type="Proteomes" id="UP000245783"/>
    </source>
</evidence>
<organism evidence="4 5">
    <name type="scientific">Ceraceosorus guamensis</name>
    <dbReference type="NCBI Taxonomy" id="1522189"/>
    <lineage>
        <taxon>Eukaryota</taxon>
        <taxon>Fungi</taxon>
        <taxon>Dikarya</taxon>
        <taxon>Basidiomycota</taxon>
        <taxon>Ustilaginomycotina</taxon>
        <taxon>Exobasidiomycetes</taxon>
        <taxon>Ceraceosorales</taxon>
        <taxon>Ceraceosoraceae</taxon>
        <taxon>Ceraceosorus</taxon>
    </lineage>
</organism>
<dbReference type="EMBL" id="KZ819416">
    <property type="protein sequence ID" value="PWN40491.1"/>
    <property type="molecule type" value="Genomic_DNA"/>
</dbReference>
<proteinExistence type="predicted"/>
<dbReference type="PANTHER" id="PTHR12214">
    <property type="entry name" value="GC-RICH SEQUENCE DNA-BINDING FACTOR"/>
    <property type="match status" value="1"/>
</dbReference>
<gene>
    <name evidence="4" type="ORF">IE81DRAFT_325545</name>
</gene>
<feature type="region of interest" description="Disordered" evidence="3">
    <location>
        <begin position="219"/>
        <end position="240"/>
    </location>
</feature>
<evidence type="ECO:0000256" key="1">
    <source>
        <dbReference type="ARBA" id="ARBA00004123"/>
    </source>
</evidence>
<feature type="compositionally biased region" description="Basic and acidic residues" evidence="3">
    <location>
        <begin position="59"/>
        <end position="69"/>
    </location>
</feature>
<dbReference type="InParanoid" id="A0A316VW16"/>